<dbReference type="RefSeq" id="WP_031473998.1">
    <property type="nucleotide sequence ID" value="NZ_FOZC01000013.1"/>
</dbReference>
<evidence type="ECO:0000313" key="2">
    <source>
        <dbReference type="EMBL" id="SFR84257.1"/>
    </source>
</evidence>
<organism evidence="2 3">
    <name type="scientific">[Clostridium] aminophilum</name>
    <dbReference type="NCBI Taxonomy" id="1526"/>
    <lineage>
        <taxon>Bacteria</taxon>
        <taxon>Bacillati</taxon>
        <taxon>Bacillota</taxon>
        <taxon>Clostridia</taxon>
        <taxon>Lachnospirales</taxon>
        <taxon>Lachnospiraceae</taxon>
    </lineage>
</organism>
<evidence type="ECO:0000256" key="1">
    <source>
        <dbReference type="SAM" id="Phobius"/>
    </source>
</evidence>
<feature type="transmembrane region" description="Helical" evidence="1">
    <location>
        <begin position="50"/>
        <end position="75"/>
    </location>
</feature>
<keyword evidence="1" id="KW-0812">Transmembrane</keyword>
<dbReference type="EMBL" id="FOZC01000013">
    <property type="protein sequence ID" value="SFR84257.1"/>
    <property type="molecule type" value="Genomic_DNA"/>
</dbReference>
<gene>
    <name evidence="2" type="ORF">SAMN02910262_02112</name>
</gene>
<keyword evidence="1" id="KW-1133">Transmembrane helix</keyword>
<sequence>MNDPIKDIYNNSMNELHFTVQTKEKMFRAISEQYSEQNSGGKRMKASFKFTSTGIVAAACVMLIGVTAFAGSGIISSIESHNRLGSNIAAYKDMTKLENSIHMDVLTVEKFNNGFSFRNAEILDEANYSADGADLADVSGVDITYSKDGMADIYLEAEPVLTIRNDKDTSMETRMVGDVAVKYSLDEYLFLPPDQEGKVSQELLDRKEKDDHFFISYGSEQEKTQMITNLSFDVAGVHYSLVTFDTTLTVDELFDMAEELITSGK</sequence>
<dbReference type="AlphaFoldDB" id="A0A1I6JZ63"/>
<accession>A0A1I6JZ63</accession>
<reference evidence="2 3" key="1">
    <citation type="submission" date="2016-10" db="EMBL/GenBank/DDBJ databases">
        <authorList>
            <person name="de Groot N.N."/>
        </authorList>
    </citation>
    <scope>NUCLEOTIDE SEQUENCE [LARGE SCALE GENOMIC DNA]</scope>
    <source>
        <strain evidence="2 3">F</strain>
    </source>
</reference>
<dbReference type="Proteomes" id="UP000214760">
    <property type="component" value="Unassembled WGS sequence"/>
</dbReference>
<protein>
    <recommendedName>
        <fullName evidence="4">DUF4367 domain-containing protein</fullName>
    </recommendedName>
</protein>
<proteinExistence type="predicted"/>
<evidence type="ECO:0008006" key="4">
    <source>
        <dbReference type="Google" id="ProtNLM"/>
    </source>
</evidence>
<evidence type="ECO:0000313" key="3">
    <source>
        <dbReference type="Proteomes" id="UP000214760"/>
    </source>
</evidence>
<keyword evidence="1" id="KW-0472">Membrane</keyword>
<name>A0A1I6JZ63_9FIRM</name>